<accession>A0A653A8P8</accession>
<evidence type="ECO:0000256" key="2">
    <source>
        <dbReference type="ARBA" id="ARBA00012438"/>
    </source>
</evidence>
<dbReference type="CDD" id="cd00082">
    <property type="entry name" value="HisKA"/>
    <property type="match status" value="1"/>
</dbReference>
<dbReference type="PRINTS" id="PR00344">
    <property type="entry name" value="BCTRLSENSOR"/>
</dbReference>
<keyword evidence="8" id="KW-0902">Two-component regulatory system</keyword>
<dbReference type="Pfam" id="PF02518">
    <property type="entry name" value="HATPase_c"/>
    <property type="match status" value="1"/>
</dbReference>
<keyword evidence="7" id="KW-0067">ATP-binding</keyword>
<feature type="region of interest" description="Disordered" evidence="9">
    <location>
        <begin position="21"/>
        <end position="48"/>
    </location>
</feature>
<sequence length="310" mass="34378">MIFSKGLDMIRATLGRRDVRAKAPIAAERQSPTGNDAMKNETEQKTSDNRQRIKIDLLVHDLKVPLAVIEAGISSLLTRPEKYGPVTEKQQKVLARVLRNTKITQALVNDTLELGRSREGLMNYATMPLSELLEQAIGEIFDLVDSDMADSIKSCASLEVLKRTLEEKGLHLKLDDALWCREVCLDGSKTTQILRNLLTNALKYRKNLVELSVNLEKEGDAIQFTVKDDGEGIPAVYHKKIFDCYFQMDATDVCSVRGHGLGLAGVMVLIEDMGGRLWLESDEGKGATFRVRLPLKTEGKESPPPAPTAT</sequence>
<dbReference type="Gene3D" id="3.30.565.10">
    <property type="entry name" value="Histidine kinase-like ATPase, C-terminal domain"/>
    <property type="match status" value="1"/>
</dbReference>
<dbReference type="GO" id="GO:0030295">
    <property type="term" value="F:protein kinase activator activity"/>
    <property type="evidence" value="ECO:0007669"/>
    <property type="project" value="TreeGrafter"/>
</dbReference>
<evidence type="ECO:0000259" key="10">
    <source>
        <dbReference type="PROSITE" id="PS50109"/>
    </source>
</evidence>
<comment type="catalytic activity">
    <reaction evidence="1">
        <text>ATP + protein L-histidine = ADP + protein N-phospho-L-histidine.</text>
        <dbReference type="EC" id="2.7.13.3"/>
    </reaction>
</comment>
<evidence type="ECO:0000256" key="4">
    <source>
        <dbReference type="ARBA" id="ARBA00022679"/>
    </source>
</evidence>
<dbReference type="InterPro" id="IPR003661">
    <property type="entry name" value="HisK_dim/P_dom"/>
</dbReference>
<dbReference type="SMART" id="SM00388">
    <property type="entry name" value="HisKA"/>
    <property type="match status" value="1"/>
</dbReference>
<organism evidence="11">
    <name type="scientific">Uncultured Desulfatiglans sp</name>
    <dbReference type="NCBI Taxonomy" id="1748965"/>
    <lineage>
        <taxon>Bacteria</taxon>
        <taxon>Pseudomonadati</taxon>
        <taxon>Thermodesulfobacteriota</taxon>
        <taxon>Desulfobacteria</taxon>
        <taxon>Desulfatiglandales</taxon>
        <taxon>Desulfatiglandaceae</taxon>
        <taxon>Desulfatiglans</taxon>
        <taxon>environmental samples</taxon>
    </lineage>
</organism>
<proteinExistence type="predicted"/>
<feature type="domain" description="Histidine kinase" evidence="10">
    <location>
        <begin position="57"/>
        <end position="297"/>
    </location>
</feature>
<evidence type="ECO:0000256" key="8">
    <source>
        <dbReference type="ARBA" id="ARBA00023012"/>
    </source>
</evidence>
<dbReference type="PROSITE" id="PS50109">
    <property type="entry name" value="HIS_KIN"/>
    <property type="match status" value="1"/>
</dbReference>
<dbReference type="InterPro" id="IPR050351">
    <property type="entry name" value="BphY/WalK/GraS-like"/>
</dbReference>
<dbReference type="AlphaFoldDB" id="A0A653A8P8"/>
<dbReference type="CDD" id="cd00075">
    <property type="entry name" value="HATPase"/>
    <property type="match status" value="1"/>
</dbReference>
<evidence type="ECO:0000256" key="3">
    <source>
        <dbReference type="ARBA" id="ARBA00022553"/>
    </source>
</evidence>
<dbReference type="GO" id="GO:0000155">
    <property type="term" value="F:phosphorelay sensor kinase activity"/>
    <property type="evidence" value="ECO:0007669"/>
    <property type="project" value="InterPro"/>
</dbReference>
<dbReference type="SMART" id="SM00387">
    <property type="entry name" value="HATPase_c"/>
    <property type="match status" value="1"/>
</dbReference>
<dbReference type="EMBL" id="UPXX01000027">
    <property type="protein sequence ID" value="VBB44344.1"/>
    <property type="molecule type" value="Genomic_DNA"/>
</dbReference>
<evidence type="ECO:0000256" key="1">
    <source>
        <dbReference type="ARBA" id="ARBA00000085"/>
    </source>
</evidence>
<dbReference type="SUPFAM" id="SSF55874">
    <property type="entry name" value="ATPase domain of HSP90 chaperone/DNA topoisomerase II/histidine kinase"/>
    <property type="match status" value="1"/>
</dbReference>
<dbReference type="Gene3D" id="1.10.287.130">
    <property type="match status" value="1"/>
</dbReference>
<keyword evidence="4" id="KW-0808">Transferase</keyword>
<dbReference type="GO" id="GO:0000156">
    <property type="term" value="F:phosphorelay response regulator activity"/>
    <property type="evidence" value="ECO:0007669"/>
    <property type="project" value="TreeGrafter"/>
</dbReference>
<evidence type="ECO:0000256" key="6">
    <source>
        <dbReference type="ARBA" id="ARBA00022777"/>
    </source>
</evidence>
<evidence type="ECO:0000313" key="11">
    <source>
        <dbReference type="EMBL" id="VBB44344.1"/>
    </source>
</evidence>
<dbReference type="InterPro" id="IPR005467">
    <property type="entry name" value="His_kinase_dom"/>
</dbReference>
<dbReference type="GO" id="GO:0007234">
    <property type="term" value="P:osmosensory signaling via phosphorelay pathway"/>
    <property type="evidence" value="ECO:0007669"/>
    <property type="project" value="TreeGrafter"/>
</dbReference>
<keyword evidence="6 11" id="KW-0418">Kinase</keyword>
<name>A0A653A8P8_UNCDX</name>
<dbReference type="PANTHER" id="PTHR42878">
    <property type="entry name" value="TWO-COMPONENT HISTIDINE KINASE"/>
    <property type="match status" value="1"/>
</dbReference>
<dbReference type="GO" id="GO:0005524">
    <property type="term" value="F:ATP binding"/>
    <property type="evidence" value="ECO:0007669"/>
    <property type="project" value="UniProtKB-KW"/>
</dbReference>
<keyword evidence="3" id="KW-0597">Phosphoprotein</keyword>
<reference evidence="11" key="1">
    <citation type="submission" date="2018-07" db="EMBL/GenBank/DDBJ databases">
        <authorList>
            <consortium name="Genoscope - CEA"/>
            <person name="William W."/>
        </authorList>
    </citation>
    <scope>NUCLEOTIDE SEQUENCE</scope>
    <source>
        <strain evidence="11">IK1</strain>
    </source>
</reference>
<dbReference type="EC" id="2.7.13.3" evidence="2"/>
<feature type="compositionally biased region" description="Basic and acidic residues" evidence="9">
    <location>
        <begin position="38"/>
        <end position="48"/>
    </location>
</feature>
<dbReference type="InterPro" id="IPR004358">
    <property type="entry name" value="Sig_transdc_His_kin-like_C"/>
</dbReference>
<dbReference type="PANTHER" id="PTHR42878:SF7">
    <property type="entry name" value="SENSOR HISTIDINE KINASE GLRK"/>
    <property type="match status" value="1"/>
</dbReference>
<evidence type="ECO:0000256" key="7">
    <source>
        <dbReference type="ARBA" id="ARBA00022840"/>
    </source>
</evidence>
<keyword evidence="5" id="KW-0547">Nucleotide-binding</keyword>
<dbReference type="InterPro" id="IPR036890">
    <property type="entry name" value="HATPase_C_sf"/>
</dbReference>
<gene>
    <name evidence="11" type="ORF">TRIP_B330450</name>
</gene>
<dbReference type="InterPro" id="IPR003594">
    <property type="entry name" value="HATPase_dom"/>
</dbReference>
<dbReference type="InterPro" id="IPR036097">
    <property type="entry name" value="HisK_dim/P_sf"/>
</dbReference>
<protein>
    <recommendedName>
        <fullName evidence="2">histidine kinase</fullName>
        <ecNumber evidence="2">2.7.13.3</ecNumber>
    </recommendedName>
</protein>
<evidence type="ECO:0000256" key="9">
    <source>
        <dbReference type="SAM" id="MobiDB-lite"/>
    </source>
</evidence>
<dbReference type="Pfam" id="PF00512">
    <property type="entry name" value="HisKA"/>
    <property type="match status" value="1"/>
</dbReference>
<evidence type="ECO:0000256" key="5">
    <source>
        <dbReference type="ARBA" id="ARBA00022741"/>
    </source>
</evidence>
<dbReference type="SUPFAM" id="SSF47384">
    <property type="entry name" value="Homodimeric domain of signal transducing histidine kinase"/>
    <property type="match status" value="1"/>
</dbReference>